<evidence type="ECO:0000313" key="3">
    <source>
        <dbReference type="Proteomes" id="UP000321790"/>
    </source>
</evidence>
<dbReference type="SUPFAM" id="SSF54427">
    <property type="entry name" value="NTF2-like"/>
    <property type="match status" value="2"/>
</dbReference>
<protein>
    <recommendedName>
        <fullName evidence="4">Nuclear transport factor 2 family protein</fullName>
    </recommendedName>
</protein>
<reference evidence="3" key="1">
    <citation type="submission" date="2019-08" db="EMBL/GenBank/DDBJ databases">
        <title>Seonamhaeicola sediminis sp. nov., isolated from marine sediment.</title>
        <authorList>
            <person name="Cao W.R."/>
        </authorList>
    </citation>
    <scope>NUCLEOTIDE SEQUENCE [LARGE SCALE GENOMIC DNA]</scope>
    <source>
        <strain evidence="3">Gy8</strain>
    </source>
</reference>
<feature type="signal peptide" evidence="1">
    <location>
        <begin position="1"/>
        <end position="19"/>
    </location>
</feature>
<organism evidence="2 3">
    <name type="scientific">Seonamhaeicola algicola</name>
    <dbReference type="NCBI Taxonomy" id="1719036"/>
    <lineage>
        <taxon>Bacteria</taxon>
        <taxon>Pseudomonadati</taxon>
        <taxon>Bacteroidota</taxon>
        <taxon>Flavobacteriia</taxon>
        <taxon>Flavobacteriales</taxon>
        <taxon>Flavobacteriaceae</taxon>
    </lineage>
</organism>
<dbReference type="Proteomes" id="UP000321790">
    <property type="component" value="Unassembled WGS sequence"/>
</dbReference>
<keyword evidence="3" id="KW-1185">Reference proteome</keyword>
<accession>A0A5C7AYS0</accession>
<evidence type="ECO:0000256" key="1">
    <source>
        <dbReference type="SAM" id="SignalP"/>
    </source>
</evidence>
<proteinExistence type="predicted"/>
<dbReference type="RefSeq" id="WP_147130833.1">
    <property type="nucleotide sequence ID" value="NZ_VOSC01000007.1"/>
</dbReference>
<sequence length="312" mass="35197">MYKSIVLIGGLLLSLNVFAQNSTKKLNKMNVKQIEKKTENEIKSFVYAWYSRFDKGTSMEELKPFLPDDSVEFVYPTTTLNSVDELVKYAEQTFSYVKESTHIINEISVYKIDENNYEIICPHTYHALQADGNIVQMNFIGRMRLATNLKTKLDPSGNLKKVVAYKVVLQGTPTASTTENINSTKKGNFSFTDAKAFVHNWFANIDAGDADGLMELTSSSTLKINILGNEVKDKAGLKAFLIAQKESQNYSVHTPSNISVSKSDKEFQVTFVLNFEGEIKEMGKMTLSNITNWTLIEEKGQLKLSEYTLEIL</sequence>
<evidence type="ECO:0000313" key="2">
    <source>
        <dbReference type="EMBL" id="TXE13828.1"/>
    </source>
</evidence>
<evidence type="ECO:0008006" key="4">
    <source>
        <dbReference type="Google" id="ProtNLM"/>
    </source>
</evidence>
<keyword evidence="1" id="KW-0732">Signal</keyword>
<gene>
    <name evidence="2" type="ORF">FUA26_01740</name>
</gene>
<dbReference type="AlphaFoldDB" id="A0A5C7AYS0"/>
<dbReference type="OrthoDB" id="1490715at2"/>
<dbReference type="EMBL" id="VOSC01000007">
    <property type="protein sequence ID" value="TXE13828.1"/>
    <property type="molecule type" value="Genomic_DNA"/>
</dbReference>
<feature type="chain" id="PRO_5022855734" description="Nuclear transport factor 2 family protein" evidence="1">
    <location>
        <begin position="20"/>
        <end position="312"/>
    </location>
</feature>
<name>A0A5C7AYS0_9FLAO</name>
<comment type="caution">
    <text evidence="2">The sequence shown here is derived from an EMBL/GenBank/DDBJ whole genome shotgun (WGS) entry which is preliminary data.</text>
</comment>
<dbReference type="InterPro" id="IPR032710">
    <property type="entry name" value="NTF2-like_dom_sf"/>
</dbReference>